<feature type="domain" description="HTH iclR-type" evidence="4">
    <location>
        <begin position="12"/>
        <end position="73"/>
    </location>
</feature>
<reference evidence="6 7" key="1">
    <citation type="journal article" date="2019" name="Int. J. Syst. Evol. Microbiol.">
        <title>The Global Catalogue of Microorganisms (GCM) 10K type strain sequencing project: providing services to taxonomists for standard genome sequencing and annotation.</title>
        <authorList>
            <consortium name="The Broad Institute Genomics Platform"/>
            <consortium name="The Broad Institute Genome Sequencing Center for Infectious Disease"/>
            <person name="Wu L."/>
            <person name="Ma J."/>
        </authorList>
    </citation>
    <scope>NUCLEOTIDE SEQUENCE [LARGE SCALE GENOMIC DNA]</scope>
    <source>
        <strain evidence="6 7">JCM 3106</strain>
    </source>
</reference>
<dbReference type="SUPFAM" id="SSF55781">
    <property type="entry name" value="GAF domain-like"/>
    <property type="match status" value="1"/>
</dbReference>
<evidence type="ECO:0000256" key="3">
    <source>
        <dbReference type="ARBA" id="ARBA00023163"/>
    </source>
</evidence>
<dbReference type="PROSITE" id="PS51077">
    <property type="entry name" value="HTH_ICLR"/>
    <property type="match status" value="1"/>
</dbReference>
<keyword evidence="7" id="KW-1185">Reference proteome</keyword>
<dbReference type="Gene3D" id="3.30.450.40">
    <property type="match status" value="1"/>
</dbReference>
<dbReference type="SMART" id="SM00346">
    <property type="entry name" value="HTH_ICLR"/>
    <property type="match status" value="1"/>
</dbReference>
<dbReference type="Pfam" id="PF09339">
    <property type="entry name" value="HTH_IclR"/>
    <property type="match status" value="1"/>
</dbReference>
<name>A0ABN3Y557_9ACTN</name>
<evidence type="ECO:0000256" key="1">
    <source>
        <dbReference type="ARBA" id="ARBA00023015"/>
    </source>
</evidence>
<dbReference type="Pfam" id="PF01614">
    <property type="entry name" value="IclR_C"/>
    <property type="match status" value="1"/>
</dbReference>
<evidence type="ECO:0000313" key="6">
    <source>
        <dbReference type="EMBL" id="GAA3019108.1"/>
    </source>
</evidence>
<dbReference type="InterPro" id="IPR050707">
    <property type="entry name" value="HTH_MetabolicPath_Reg"/>
</dbReference>
<feature type="domain" description="IclR-ED" evidence="5">
    <location>
        <begin position="74"/>
        <end position="251"/>
    </location>
</feature>
<protein>
    <submittedName>
        <fullName evidence="6">IclR family transcriptional regulator</fullName>
    </submittedName>
</protein>
<dbReference type="Proteomes" id="UP001499930">
    <property type="component" value="Unassembled WGS sequence"/>
</dbReference>
<keyword evidence="1" id="KW-0805">Transcription regulation</keyword>
<dbReference type="Gene3D" id="1.10.10.10">
    <property type="entry name" value="Winged helix-like DNA-binding domain superfamily/Winged helix DNA-binding domain"/>
    <property type="match status" value="1"/>
</dbReference>
<dbReference type="InterPro" id="IPR014757">
    <property type="entry name" value="Tscrpt_reg_IclR_C"/>
</dbReference>
<organism evidence="6 7">
    <name type="scientific">Streptosporangium longisporum</name>
    <dbReference type="NCBI Taxonomy" id="46187"/>
    <lineage>
        <taxon>Bacteria</taxon>
        <taxon>Bacillati</taxon>
        <taxon>Actinomycetota</taxon>
        <taxon>Actinomycetes</taxon>
        <taxon>Streptosporangiales</taxon>
        <taxon>Streptosporangiaceae</taxon>
        <taxon>Streptosporangium</taxon>
    </lineage>
</organism>
<dbReference type="PROSITE" id="PS51078">
    <property type="entry name" value="ICLR_ED"/>
    <property type="match status" value="1"/>
</dbReference>
<evidence type="ECO:0000256" key="2">
    <source>
        <dbReference type="ARBA" id="ARBA00023125"/>
    </source>
</evidence>
<dbReference type="SUPFAM" id="SSF46785">
    <property type="entry name" value="Winged helix' DNA-binding domain"/>
    <property type="match status" value="1"/>
</dbReference>
<dbReference type="InterPro" id="IPR036390">
    <property type="entry name" value="WH_DNA-bd_sf"/>
</dbReference>
<proteinExistence type="predicted"/>
<evidence type="ECO:0000259" key="4">
    <source>
        <dbReference type="PROSITE" id="PS51077"/>
    </source>
</evidence>
<keyword evidence="2" id="KW-0238">DNA-binding</keyword>
<dbReference type="PANTHER" id="PTHR30136">
    <property type="entry name" value="HELIX-TURN-HELIX TRANSCRIPTIONAL REGULATOR, ICLR FAMILY"/>
    <property type="match status" value="1"/>
</dbReference>
<evidence type="ECO:0000259" key="5">
    <source>
        <dbReference type="PROSITE" id="PS51078"/>
    </source>
</evidence>
<gene>
    <name evidence="6" type="ORF">GCM10017559_49060</name>
</gene>
<dbReference type="PANTHER" id="PTHR30136:SF24">
    <property type="entry name" value="HTH-TYPE TRANSCRIPTIONAL REPRESSOR ALLR"/>
    <property type="match status" value="1"/>
</dbReference>
<sequence length="265" mass="28643">MMGSMARSSSGESVLTRAVRVLEAFSPQEPVLTVSQISRRAALPMATTVRLVEELTRHGLLARDEQRRVRIGNRLWELAQRASPVGTLRETAMQFMSDLHSVVGHSAQLGILDGQEVLFIERLIAPGAVTTVTRIGGRLPLHASSAGLVLLAHAPADLRDRVLRGPLQPYTPHTITDQRALRAALAEVRQNGFALCPGHIRPNATGISVPVRVAGRVVAALGLVVPNEEHAWSLARPLQITGMALGRALDVQAGLSQRIQPWIQP</sequence>
<dbReference type="InterPro" id="IPR005471">
    <property type="entry name" value="Tscrpt_reg_IclR_N"/>
</dbReference>
<accession>A0ABN3Y557</accession>
<dbReference type="InterPro" id="IPR029016">
    <property type="entry name" value="GAF-like_dom_sf"/>
</dbReference>
<keyword evidence="3" id="KW-0804">Transcription</keyword>
<comment type="caution">
    <text evidence="6">The sequence shown here is derived from an EMBL/GenBank/DDBJ whole genome shotgun (WGS) entry which is preliminary data.</text>
</comment>
<dbReference type="InterPro" id="IPR036388">
    <property type="entry name" value="WH-like_DNA-bd_sf"/>
</dbReference>
<dbReference type="EMBL" id="BAAAWD010000014">
    <property type="protein sequence ID" value="GAA3019108.1"/>
    <property type="molecule type" value="Genomic_DNA"/>
</dbReference>
<evidence type="ECO:0000313" key="7">
    <source>
        <dbReference type="Proteomes" id="UP001499930"/>
    </source>
</evidence>